<dbReference type="InterPro" id="IPR010920">
    <property type="entry name" value="LSM_dom_sf"/>
</dbReference>
<evidence type="ECO:0000313" key="3">
    <source>
        <dbReference type="WBParaSite" id="MBELARI_LOCUS16247"/>
    </source>
</evidence>
<accession>A0AAF3EQ81</accession>
<dbReference type="AlphaFoldDB" id="A0AAF3EQ81"/>
<name>A0AAF3EQ81_9BILA</name>
<dbReference type="Pfam" id="PF01423">
    <property type="entry name" value="LSM"/>
    <property type="match status" value="1"/>
</dbReference>
<dbReference type="WBParaSite" id="MBELARI_LOCUS16247">
    <property type="protein sequence ID" value="MBELARI_LOCUS16247"/>
    <property type="gene ID" value="MBELARI_LOCUS16247"/>
</dbReference>
<reference evidence="3" key="1">
    <citation type="submission" date="2024-02" db="UniProtKB">
        <authorList>
            <consortium name="WormBaseParasite"/>
        </authorList>
    </citation>
    <scope>IDENTIFICATION</scope>
</reference>
<dbReference type="SUPFAM" id="SSF50182">
    <property type="entry name" value="Sm-like ribonucleoproteins"/>
    <property type="match status" value="1"/>
</dbReference>
<feature type="domain" description="Sm" evidence="1">
    <location>
        <begin position="44"/>
        <end position="74"/>
    </location>
</feature>
<dbReference type="Gene3D" id="2.30.30.100">
    <property type="match status" value="1"/>
</dbReference>
<sequence length="81" mass="9203">MGVKRELEPERIHILVDCCARERTYERFYGLLCEPFCRLKREFQMANAEEYIDGTNAGALGEILIRCNNILYIGGAEDSGG</sequence>
<evidence type="ECO:0000313" key="2">
    <source>
        <dbReference type="Proteomes" id="UP000887575"/>
    </source>
</evidence>
<dbReference type="InterPro" id="IPR001163">
    <property type="entry name" value="Sm_dom_euk/arc"/>
</dbReference>
<protein>
    <recommendedName>
        <fullName evidence="1">Sm domain-containing protein</fullName>
    </recommendedName>
</protein>
<evidence type="ECO:0000259" key="1">
    <source>
        <dbReference type="Pfam" id="PF01423"/>
    </source>
</evidence>
<keyword evidence="2" id="KW-1185">Reference proteome</keyword>
<dbReference type="Proteomes" id="UP000887575">
    <property type="component" value="Unassembled WGS sequence"/>
</dbReference>
<proteinExistence type="predicted"/>
<organism evidence="2 3">
    <name type="scientific">Mesorhabditis belari</name>
    <dbReference type="NCBI Taxonomy" id="2138241"/>
    <lineage>
        <taxon>Eukaryota</taxon>
        <taxon>Metazoa</taxon>
        <taxon>Ecdysozoa</taxon>
        <taxon>Nematoda</taxon>
        <taxon>Chromadorea</taxon>
        <taxon>Rhabditida</taxon>
        <taxon>Rhabditina</taxon>
        <taxon>Rhabditomorpha</taxon>
        <taxon>Rhabditoidea</taxon>
        <taxon>Rhabditidae</taxon>
        <taxon>Mesorhabditinae</taxon>
        <taxon>Mesorhabditis</taxon>
    </lineage>
</organism>